<keyword evidence="2" id="KW-1185">Reference proteome</keyword>
<accession>A0A1Z1WSQ9</accession>
<evidence type="ECO:0000313" key="1">
    <source>
        <dbReference type="EMBL" id="ARX89480.1"/>
    </source>
</evidence>
<organism evidence="1 2">
    <name type="scientific">Streptomyces alboflavus</name>
    <dbReference type="NCBI Taxonomy" id="67267"/>
    <lineage>
        <taxon>Bacteria</taxon>
        <taxon>Bacillati</taxon>
        <taxon>Actinomycetota</taxon>
        <taxon>Actinomycetes</taxon>
        <taxon>Kitasatosporales</taxon>
        <taxon>Streptomycetaceae</taxon>
        <taxon>Streptomyces</taxon>
    </lineage>
</organism>
<evidence type="ECO:0000313" key="2">
    <source>
        <dbReference type="Proteomes" id="UP000195880"/>
    </source>
</evidence>
<dbReference type="AlphaFoldDB" id="A0A1Z1WSQ9"/>
<dbReference type="Proteomes" id="UP000195880">
    <property type="component" value="Chromosome"/>
</dbReference>
<dbReference type="EMBL" id="CP021748">
    <property type="protein sequence ID" value="ARX89480.1"/>
    <property type="molecule type" value="Genomic_DNA"/>
</dbReference>
<gene>
    <name evidence="1" type="ORF">SMD44_08967</name>
</gene>
<name>A0A1Z1WSQ9_9ACTN</name>
<reference evidence="1 2" key="1">
    <citation type="submission" date="2017-05" db="EMBL/GenBank/DDBJ databases">
        <title>Streptomyces alboflavus Genome sequencing and assembly.</title>
        <authorList>
            <person name="Wang Y."/>
            <person name="Du B."/>
            <person name="Ding Y."/>
            <person name="Liu H."/>
            <person name="Hou Q."/>
            <person name="Liu K."/>
            <person name="Wang C."/>
            <person name="Yao L."/>
        </authorList>
    </citation>
    <scope>NUCLEOTIDE SEQUENCE [LARGE SCALE GENOMIC DNA]</scope>
    <source>
        <strain evidence="1 2">MDJK44</strain>
    </source>
</reference>
<protein>
    <submittedName>
        <fullName evidence="1">Uncharacterized protein</fullName>
    </submittedName>
</protein>
<proteinExistence type="predicted"/>
<dbReference type="KEGG" id="salf:SMD44_08967"/>
<sequence>MCFRASDIRAHGPAAEFADVERLDTEL</sequence>